<dbReference type="InterPro" id="IPR006664">
    <property type="entry name" value="OMP_bac"/>
</dbReference>
<feature type="chain" id="PRO_5047489611" evidence="5">
    <location>
        <begin position="19"/>
        <end position="206"/>
    </location>
</feature>
<dbReference type="CDD" id="cd07185">
    <property type="entry name" value="OmpA_C-like"/>
    <property type="match status" value="1"/>
</dbReference>
<dbReference type="Gene3D" id="3.30.1330.60">
    <property type="entry name" value="OmpA-like domain"/>
    <property type="match status" value="1"/>
</dbReference>
<evidence type="ECO:0000256" key="3">
    <source>
        <dbReference type="ARBA" id="ARBA00023237"/>
    </source>
</evidence>
<feature type="signal peptide" evidence="5">
    <location>
        <begin position="1"/>
        <end position="18"/>
    </location>
</feature>
<dbReference type="Proteomes" id="UP001202134">
    <property type="component" value="Unassembled WGS sequence"/>
</dbReference>
<dbReference type="InterPro" id="IPR006665">
    <property type="entry name" value="OmpA-like"/>
</dbReference>
<evidence type="ECO:0000259" key="6">
    <source>
        <dbReference type="PROSITE" id="PS51123"/>
    </source>
</evidence>
<protein>
    <submittedName>
        <fullName evidence="7">OmpA family protein</fullName>
    </submittedName>
</protein>
<accession>A0ABT0KVS5</accession>
<dbReference type="InterPro" id="IPR036737">
    <property type="entry name" value="OmpA-like_sf"/>
</dbReference>
<gene>
    <name evidence="7" type="ORF">L2737_19525</name>
</gene>
<dbReference type="SUPFAM" id="SSF103647">
    <property type="entry name" value="TSP type-3 repeat"/>
    <property type="match status" value="1"/>
</dbReference>
<comment type="caution">
    <text evidence="7">The sequence shown here is derived from an EMBL/GenBank/DDBJ whole genome shotgun (WGS) entry which is preliminary data.</text>
</comment>
<sequence>MKSINLLPLCLLALTLSACIETPRPALVEQQSRDLYDLDTDGVITARDLCLTTPDGSVINNDGCESSTTVEKQASRVVMFEFDKHTLTTYESERLAKMVNAVKHYQDARIYLIGDTSPEGSDAYNHELAKKRAAEITRIIVAQGINEQQITSQVYFESNMIPNAIRGREHRLVAVAKWQESGIEKAWHIFSTEKVAKPKPSKATGI</sequence>
<dbReference type="PANTHER" id="PTHR30329">
    <property type="entry name" value="STATOR ELEMENT OF FLAGELLAR MOTOR COMPLEX"/>
    <property type="match status" value="1"/>
</dbReference>
<evidence type="ECO:0000313" key="8">
    <source>
        <dbReference type="Proteomes" id="UP001202134"/>
    </source>
</evidence>
<keyword evidence="8" id="KW-1185">Reference proteome</keyword>
<dbReference type="InterPro" id="IPR028974">
    <property type="entry name" value="TSP_type-3_rpt"/>
</dbReference>
<evidence type="ECO:0000256" key="5">
    <source>
        <dbReference type="SAM" id="SignalP"/>
    </source>
</evidence>
<dbReference type="Pfam" id="PF00691">
    <property type="entry name" value="OmpA"/>
    <property type="match status" value="1"/>
</dbReference>
<evidence type="ECO:0000256" key="1">
    <source>
        <dbReference type="ARBA" id="ARBA00004442"/>
    </source>
</evidence>
<keyword evidence="2 4" id="KW-0472">Membrane</keyword>
<dbReference type="EMBL" id="JAKIKU010000015">
    <property type="protein sequence ID" value="MCL1047495.1"/>
    <property type="molecule type" value="Genomic_DNA"/>
</dbReference>
<proteinExistence type="predicted"/>
<organism evidence="7 8">
    <name type="scientific">Shewanella electrodiphila</name>
    <dbReference type="NCBI Taxonomy" id="934143"/>
    <lineage>
        <taxon>Bacteria</taxon>
        <taxon>Pseudomonadati</taxon>
        <taxon>Pseudomonadota</taxon>
        <taxon>Gammaproteobacteria</taxon>
        <taxon>Alteromonadales</taxon>
        <taxon>Shewanellaceae</taxon>
        <taxon>Shewanella</taxon>
    </lineage>
</organism>
<dbReference type="PRINTS" id="PR01021">
    <property type="entry name" value="OMPADOMAIN"/>
</dbReference>
<dbReference type="RefSeq" id="WP_248956833.1">
    <property type="nucleotide sequence ID" value="NZ_JAKIKU010000015.1"/>
</dbReference>
<dbReference type="PROSITE" id="PS51257">
    <property type="entry name" value="PROKAR_LIPOPROTEIN"/>
    <property type="match status" value="1"/>
</dbReference>
<dbReference type="PROSITE" id="PS51123">
    <property type="entry name" value="OMPA_2"/>
    <property type="match status" value="1"/>
</dbReference>
<reference evidence="7 8" key="1">
    <citation type="submission" date="2022-01" db="EMBL/GenBank/DDBJ databases">
        <title>Whole genome-based taxonomy of the Shewanellaceae.</title>
        <authorList>
            <person name="Martin-Rodriguez A.J."/>
        </authorList>
    </citation>
    <scope>NUCLEOTIDE SEQUENCE [LARGE SCALE GENOMIC DNA]</scope>
    <source>
        <strain evidence="7 8">DSM 24955</strain>
    </source>
</reference>
<keyword evidence="5" id="KW-0732">Signal</keyword>
<keyword evidence="3" id="KW-0998">Cell outer membrane</keyword>
<evidence type="ECO:0000256" key="4">
    <source>
        <dbReference type="PROSITE-ProRule" id="PRU00473"/>
    </source>
</evidence>
<dbReference type="SUPFAM" id="SSF103088">
    <property type="entry name" value="OmpA-like"/>
    <property type="match status" value="1"/>
</dbReference>
<evidence type="ECO:0000313" key="7">
    <source>
        <dbReference type="EMBL" id="MCL1047495.1"/>
    </source>
</evidence>
<name>A0ABT0KVS5_9GAMM</name>
<evidence type="ECO:0000256" key="2">
    <source>
        <dbReference type="ARBA" id="ARBA00023136"/>
    </source>
</evidence>
<comment type="subcellular location">
    <subcellularLocation>
        <location evidence="1">Cell outer membrane</location>
    </subcellularLocation>
</comment>
<feature type="domain" description="OmpA-like" evidence="6">
    <location>
        <begin position="67"/>
        <end position="200"/>
    </location>
</feature>
<dbReference type="InterPro" id="IPR050330">
    <property type="entry name" value="Bact_OuterMem_StrucFunc"/>
</dbReference>
<dbReference type="PANTHER" id="PTHR30329:SF21">
    <property type="entry name" value="LIPOPROTEIN YIAD-RELATED"/>
    <property type="match status" value="1"/>
</dbReference>